<feature type="signal peptide" evidence="2">
    <location>
        <begin position="1"/>
        <end position="21"/>
    </location>
</feature>
<proteinExistence type="predicted"/>
<evidence type="ECO:0000313" key="4">
    <source>
        <dbReference type="Proteomes" id="UP001485226"/>
    </source>
</evidence>
<dbReference type="Proteomes" id="UP001485226">
    <property type="component" value="Unassembled WGS sequence"/>
</dbReference>
<keyword evidence="4" id="KW-1185">Reference proteome</keyword>
<dbReference type="PROSITE" id="PS51257">
    <property type="entry name" value="PROKAR_LIPOPROTEIN"/>
    <property type="match status" value="1"/>
</dbReference>
<reference evidence="3 4" key="1">
    <citation type="submission" date="2024-04" db="EMBL/GenBank/DDBJ databases">
        <title>Flavobacterium sp. DGU38 16S ribosomal RNA gene Genome sequencing and assembly.</title>
        <authorList>
            <person name="Park S."/>
        </authorList>
    </citation>
    <scope>NUCLEOTIDE SEQUENCE [LARGE SCALE GENOMIC DNA]</scope>
    <source>
        <strain evidence="3 4">DGU38</strain>
    </source>
</reference>
<feature type="chain" id="PRO_5045216052" evidence="2">
    <location>
        <begin position="22"/>
        <end position="61"/>
    </location>
</feature>
<keyword evidence="2" id="KW-0732">Signal</keyword>
<evidence type="ECO:0000313" key="3">
    <source>
        <dbReference type="EMBL" id="MEL1255973.1"/>
    </source>
</evidence>
<feature type="region of interest" description="Disordered" evidence="1">
    <location>
        <begin position="31"/>
        <end position="61"/>
    </location>
</feature>
<dbReference type="EMBL" id="JBBYHS010000026">
    <property type="protein sequence ID" value="MEL1255973.1"/>
    <property type="molecule type" value="Genomic_DNA"/>
</dbReference>
<dbReference type="RefSeq" id="WP_341694693.1">
    <property type="nucleotide sequence ID" value="NZ_JBBYHS010000026.1"/>
</dbReference>
<accession>A0ABU9IU76</accession>
<sequence length="61" mass="6536">MKNLFLLGAFALLSTTLFSCTADENEIQAKKEIKPNPVTPAYADGPGDDPLFPPPPPPPKI</sequence>
<organism evidence="3 4">
    <name type="scientific">Flavobacterium calami</name>
    <dbReference type="NCBI Taxonomy" id="3139144"/>
    <lineage>
        <taxon>Bacteria</taxon>
        <taxon>Pseudomonadati</taxon>
        <taxon>Bacteroidota</taxon>
        <taxon>Flavobacteriia</taxon>
        <taxon>Flavobacteriales</taxon>
        <taxon>Flavobacteriaceae</taxon>
        <taxon>Flavobacterium</taxon>
    </lineage>
</organism>
<evidence type="ECO:0000256" key="2">
    <source>
        <dbReference type="SAM" id="SignalP"/>
    </source>
</evidence>
<comment type="caution">
    <text evidence="3">The sequence shown here is derived from an EMBL/GenBank/DDBJ whole genome shotgun (WGS) entry which is preliminary data.</text>
</comment>
<name>A0ABU9IU76_9FLAO</name>
<protein>
    <submittedName>
        <fullName evidence="3">Uncharacterized protein</fullName>
    </submittedName>
</protein>
<feature type="compositionally biased region" description="Pro residues" evidence="1">
    <location>
        <begin position="51"/>
        <end position="61"/>
    </location>
</feature>
<gene>
    <name evidence="3" type="ORF">AAEO57_19440</name>
</gene>
<evidence type="ECO:0000256" key="1">
    <source>
        <dbReference type="SAM" id="MobiDB-lite"/>
    </source>
</evidence>